<sequence>MSVSRLNTLPLNVAAVLDDGTPDAITIQPGDAYIHIETGVILAFVLSDNQGARFLFALDHADQSTEPLREVIHVLRDSWFFRNLVKATPVGRAVRVGGFLLRHFWNWSKEPTGTGYYQQPNGNLIFAGTYQLEPH</sequence>
<proteinExistence type="predicted"/>
<dbReference type="OrthoDB" id="4180682at2"/>
<dbReference type="AlphaFoldDB" id="A0A1U9R2D1"/>
<reference evidence="1 2" key="1">
    <citation type="submission" date="2016-11" db="EMBL/GenBank/DDBJ databases">
        <title>Complete genome sequence of Streptomyces niveus SCSIO 3406.</title>
        <authorList>
            <person name="Zhu Q."/>
            <person name="Cheng W."/>
            <person name="Song Y."/>
            <person name="Li Q."/>
            <person name="Ju J."/>
        </authorList>
    </citation>
    <scope>NUCLEOTIDE SEQUENCE [LARGE SCALE GENOMIC DNA]</scope>
    <source>
        <strain evidence="1 2">SCSIO 3406</strain>
    </source>
</reference>
<dbReference type="KEGG" id="snw:BBN63_34390"/>
<name>A0A1U9R2D1_STRNV</name>
<dbReference type="EMBL" id="CP018047">
    <property type="protein sequence ID" value="AQU70499.1"/>
    <property type="molecule type" value="Genomic_DNA"/>
</dbReference>
<keyword evidence="2" id="KW-1185">Reference proteome</keyword>
<accession>A0A1U9R2D1</accession>
<organism evidence="1 2">
    <name type="scientific">Streptomyces niveus</name>
    <name type="common">Streptomyces spheroides</name>
    <dbReference type="NCBI Taxonomy" id="193462"/>
    <lineage>
        <taxon>Bacteria</taxon>
        <taxon>Bacillati</taxon>
        <taxon>Actinomycetota</taxon>
        <taxon>Actinomycetes</taxon>
        <taxon>Kitasatosporales</taxon>
        <taxon>Streptomycetaceae</taxon>
        <taxon>Streptomyces</taxon>
    </lineage>
</organism>
<gene>
    <name evidence="1" type="ORF">BBN63_34390</name>
</gene>
<evidence type="ECO:0000313" key="1">
    <source>
        <dbReference type="EMBL" id="AQU70499.1"/>
    </source>
</evidence>
<protein>
    <submittedName>
        <fullName evidence="1">Uncharacterized protein</fullName>
    </submittedName>
</protein>
<dbReference type="Proteomes" id="UP000189677">
    <property type="component" value="Chromosome"/>
</dbReference>
<evidence type="ECO:0000313" key="2">
    <source>
        <dbReference type="Proteomes" id="UP000189677"/>
    </source>
</evidence>
<dbReference type="RefSeq" id="WP_078079197.1">
    <property type="nucleotide sequence ID" value="NZ_CP018047.1"/>
</dbReference>